<dbReference type="KEGG" id="hxa:Halxa_0998"/>
<proteinExistence type="predicted"/>
<evidence type="ECO:0000313" key="1">
    <source>
        <dbReference type="EMBL" id="AEH35634.1"/>
    </source>
</evidence>
<dbReference type="AlphaFoldDB" id="F8D929"/>
<dbReference type="Proteomes" id="UP000006794">
    <property type="component" value="Chromosome"/>
</dbReference>
<organism evidence="1 2">
    <name type="scientific">Halopiger xanaduensis (strain DSM 18323 / JCM 14033 / SH-6)</name>
    <dbReference type="NCBI Taxonomy" id="797210"/>
    <lineage>
        <taxon>Archaea</taxon>
        <taxon>Methanobacteriati</taxon>
        <taxon>Methanobacteriota</taxon>
        <taxon>Stenosarchaea group</taxon>
        <taxon>Halobacteria</taxon>
        <taxon>Halobacteriales</taxon>
        <taxon>Natrialbaceae</taxon>
        <taxon>Halopiger</taxon>
    </lineage>
</organism>
<protein>
    <submittedName>
        <fullName evidence="1">Uncharacterized protein</fullName>
    </submittedName>
</protein>
<sequence>MNRLFLPDSQSGRVSYLREGDEGIFAEKDFSWVAGVLFVDRTETCHYLPNIYTDRVEFRQLYETFENSVQKTDLQRLI</sequence>
<keyword evidence="2" id="KW-1185">Reference proteome</keyword>
<dbReference type="EMBL" id="CP002839">
    <property type="protein sequence ID" value="AEH35634.1"/>
    <property type="molecule type" value="Genomic_DNA"/>
</dbReference>
<evidence type="ECO:0000313" key="2">
    <source>
        <dbReference type="Proteomes" id="UP000006794"/>
    </source>
</evidence>
<reference evidence="1 2" key="1">
    <citation type="journal article" date="2012" name="Stand. Genomic Sci.">
        <title>Complete genome sequence of Halopiger xanaduensis type strain (SH-6(T)).</title>
        <authorList>
            <person name="Anderson I."/>
            <person name="Tindall B.J."/>
            <person name="Rohde M."/>
            <person name="Lucas S."/>
            <person name="Han J."/>
            <person name="Lapidus A."/>
            <person name="Cheng J.F."/>
            <person name="Goodwin L."/>
            <person name="Pitluck S."/>
            <person name="Peters L."/>
            <person name="Pati A."/>
            <person name="Mikhailova N."/>
            <person name="Pagani I."/>
            <person name="Teshima H."/>
            <person name="Han C."/>
            <person name="Tapia R."/>
            <person name="Land M."/>
            <person name="Woyke T."/>
            <person name="Klenk H.P."/>
            <person name="Kyrpides N."/>
            <person name="Ivanova N."/>
        </authorList>
    </citation>
    <scope>NUCLEOTIDE SEQUENCE [LARGE SCALE GENOMIC DNA]</scope>
    <source>
        <strain evidence="2">DSM 18323 / JCM 14033 / SH-6</strain>
    </source>
</reference>
<gene>
    <name evidence="1" type="ordered locus">Halxa_0998</name>
</gene>
<dbReference type="HOGENOM" id="CLU_2613559_0_0_2"/>
<dbReference type="STRING" id="797210.Halxa_0998"/>
<name>F8D929_HALXS</name>
<accession>F8D929</accession>